<evidence type="ECO:0000313" key="2">
    <source>
        <dbReference type="EMBL" id="CAK0799011.1"/>
    </source>
</evidence>
<feature type="non-terminal residue" evidence="2">
    <location>
        <position position="1"/>
    </location>
</feature>
<sequence length="168" mass="17006">CVSVCLCVSVSVCVSVCLCVCVSVCPGVCVSACLCVCASLCFQRREHLWGLVLEESGSDNDQPAVSPVHLGGSCEAPAPAEAAPLGARSPPLAKRSELARALPRGSVLCPLALELGECISRGEFAAVHRGLLRRDAGGARAVVVKALRGGGAGDGGGRAAAELLAEIR</sequence>
<keyword evidence="3" id="KW-1185">Reference proteome</keyword>
<dbReference type="EMBL" id="CAUYUJ010002067">
    <property type="protein sequence ID" value="CAK0799011.1"/>
    <property type="molecule type" value="Genomic_DNA"/>
</dbReference>
<feature type="non-terminal residue" evidence="2">
    <location>
        <position position="168"/>
    </location>
</feature>
<reference evidence="2" key="1">
    <citation type="submission" date="2023-10" db="EMBL/GenBank/DDBJ databases">
        <authorList>
            <person name="Chen Y."/>
            <person name="Shah S."/>
            <person name="Dougan E. K."/>
            <person name="Thang M."/>
            <person name="Chan C."/>
        </authorList>
    </citation>
    <scope>NUCLEOTIDE SEQUENCE [LARGE SCALE GENOMIC DNA]</scope>
</reference>
<evidence type="ECO:0000313" key="3">
    <source>
        <dbReference type="Proteomes" id="UP001189429"/>
    </source>
</evidence>
<evidence type="ECO:0000256" key="1">
    <source>
        <dbReference type="SAM" id="SignalP"/>
    </source>
</evidence>
<proteinExistence type="predicted"/>
<feature type="signal peptide" evidence="1">
    <location>
        <begin position="1"/>
        <end position="19"/>
    </location>
</feature>
<dbReference type="Proteomes" id="UP001189429">
    <property type="component" value="Unassembled WGS sequence"/>
</dbReference>
<protein>
    <submittedName>
        <fullName evidence="2">Uncharacterized protein</fullName>
    </submittedName>
</protein>
<organism evidence="2 3">
    <name type="scientific">Prorocentrum cordatum</name>
    <dbReference type="NCBI Taxonomy" id="2364126"/>
    <lineage>
        <taxon>Eukaryota</taxon>
        <taxon>Sar</taxon>
        <taxon>Alveolata</taxon>
        <taxon>Dinophyceae</taxon>
        <taxon>Prorocentrales</taxon>
        <taxon>Prorocentraceae</taxon>
        <taxon>Prorocentrum</taxon>
    </lineage>
</organism>
<gene>
    <name evidence="2" type="ORF">PCOR1329_LOCUS7609</name>
</gene>
<feature type="chain" id="PRO_5045156933" evidence="1">
    <location>
        <begin position="20"/>
        <end position="168"/>
    </location>
</feature>
<keyword evidence="1" id="KW-0732">Signal</keyword>
<accession>A0ABN9Q3P2</accession>
<comment type="caution">
    <text evidence="2">The sequence shown here is derived from an EMBL/GenBank/DDBJ whole genome shotgun (WGS) entry which is preliminary data.</text>
</comment>
<name>A0ABN9Q3P2_9DINO</name>